<accession>A0A1V9EEB8</accession>
<sequence length="64" mass="7007">MKVQASRLRQLAEGRVGNFAINLCMLCFTPAIEGFKKSDQEKNREVVLLLPLPGEVGRGPTAAH</sequence>
<name>A0A1V9EEB8_9BACT</name>
<reference evidence="2" key="1">
    <citation type="submission" date="2016-04" db="EMBL/GenBank/DDBJ databases">
        <authorList>
            <person name="Chen L."/>
            <person name="Zhuang W."/>
            <person name="Wang G."/>
        </authorList>
    </citation>
    <scope>NUCLEOTIDE SEQUENCE [LARGE SCALE GENOMIC DNA]</scope>
    <source>
        <strain evidence="2">17621</strain>
    </source>
</reference>
<dbReference type="AlphaFoldDB" id="A0A1V9EEB8"/>
<evidence type="ECO:0000313" key="2">
    <source>
        <dbReference type="Proteomes" id="UP000192610"/>
    </source>
</evidence>
<keyword evidence="2" id="KW-1185">Reference proteome</keyword>
<evidence type="ECO:0000313" key="1">
    <source>
        <dbReference type="EMBL" id="OQP44487.1"/>
    </source>
</evidence>
<comment type="caution">
    <text evidence="1">The sequence shown here is derived from an EMBL/GenBank/DDBJ whole genome shotgun (WGS) entry which is preliminary data.</text>
</comment>
<gene>
    <name evidence="1" type="ORF">A4H97_08915</name>
</gene>
<protein>
    <submittedName>
        <fullName evidence="1">Uncharacterized protein</fullName>
    </submittedName>
</protein>
<proteinExistence type="predicted"/>
<dbReference type="Proteomes" id="UP000192610">
    <property type="component" value="Unassembled WGS sequence"/>
</dbReference>
<dbReference type="EMBL" id="LVXG01000034">
    <property type="protein sequence ID" value="OQP44487.1"/>
    <property type="molecule type" value="Genomic_DNA"/>
</dbReference>
<organism evidence="1 2">
    <name type="scientific">Niastella yeongjuensis</name>
    <dbReference type="NCBI Taxonomy" id="354355"/>
    <lineage>
        <taxon>Bacteria</taxon>
        <taxon>Pseudomonadati</taxon>
        <taxon>Bacteroidota</taxon>
        <taxon>Chitinophagia</taxon>
        <taxon>Chitinophagales</taxon>
        <taxon>Chitinophagaceae</taxon>
        <taxon>Niastella</taxon>
    </lineage>
</organism>